<evidence type="ECO:0000313" key="5">
    <source>
        <dbReference type="Proteomes" id="UP000198666"/>
    </source>
</evidence>
<gene>
    <name evidence="4" type="ORF">SAMN05421663_10952</name>
</gene>
<evidence type="ECO:0000256" key="2">
    <source>
        <dbReference type="ARBA" id="ARBA00023002"/>
    </source>
</evidence>
<proteinExistence type="inferred from homology"/>
<dbReference type="SUPFAM" id="SSF52218">
    <property type="entry name" value="Flavoproteins"/>
    <property type="match status" value="1"/>
</dbReference>
<dbReference type="STRING" id="361279.SAMN05421663_10952"/>
<dbReference type="GO" id="GO:0005829">
    <property type="term" value="C:cytosol"/>
    <property type="evidence" value="ECO:0007669"/>
    <property type="project" value="TreeGrafter"/>
</dbReference>
<keyword evidence="2" id="KW-0560">Oxidoreductase</keyword>
<dbReference type="Pfam" id="PF02525">
    <property type="entry name" value="Flavodoxin_2"/>
    <property type="match status" value="1"/>
</dbReference>
<dbReference type="GO" id="GO:0003955">
    <property type="term" value="F:NAD(P)H dehydrogenase (quinone) activity"/>
    <property type="evidence" value="ECO:0007669"/>
    <property type="project" value="TreeGrafter"/>
</dbReference>
<dbReference type="RefSeq" id="WP_093728051.1">
    <property type="nucleotide sequence ID" value="NZ_FMZB01000009.1"/>
</dbReference>
<evidence type="ECO:0000313" key="4">
    <source>
        <dbReference type="EMBL" id="SDD32560.1"/>
    </source>
</evidence>
<accession>A0A1G6TTZ9</accession>
<dbReference type="Gene3D" id="3.40.50.360">
    <property type="match status" value="1"/>
</dbReference>
<name>A0A1G6TTZ9_9BACI</name>
<dbReference type="InterPro" id="IPR003680">
    <property type="entry name" value="Flavodoxin_fold"/>
</dbReference>
<dbReference type="Proteomes" id="UP000198666">
    <property type="component" value="Unassembled WGS sequence"/>
</dbReference>
<sequence>MNALLVYAHPNHASLNHSFLEAVQAGIKANPVISKTEIIDLYEEDFKPALVFHEKKRRRDMHTDPDFALYREKVNQADLLVFIYPIFWGRPPAMLLGFIDQVFAANFAYRHDGLLPEGLLKGKQAVCVSTMKGPSLYSRFYLRNAHKILMERALFHFVGIRKVKIFEFGGMERKDGKQKKYLSRTKAFFSKLAK</sequence>
<dbReference type="AlphaFoldDB" id="A0A1G6TTZ9"/>
<comment type="similarity">
    <text evidence="1">Belongs to the NAD(P)H dehydrogenase (quinone) family.</text>
</comment>
<reference evidence="5" key="1">
    <citation type="submission" date="2016-10" db="EMBL/GenBank/DDBJ databases">
        <authorList>
            <person name="Varghese N."/>
            <person name="Submissions S."/>
        </authorList>
    </citation>
    <scope>NUCLEOTIDE SEQUENCE [LARGE SCALE GENOMIC DNA]</scope>
    <source>
        <strain evidence="5">DSM 21620</strain>
    </source>
</reference>
<dbReference type="PANTHER" id="PTHR10204">
    <property type="entry name" value="NAD P H OXIDOREDUCTASE-RELATED"/>
    <property type="match status" value="1"/>
</dbReference>
<dbReference type="InterPro" id="IPR029039">
    <property type="entry name" value="Flavoprotein-like_sf"/>
</dbReference>
<feature type="domain" description="Flavodoxin-like fold" evidence="3">
    <location>
        <begin position="1"/>
        <end position="179"/>
    </location>
</feature>
<protein>
    <submittedName>
        <fullName evidence="4">NAD(P)H dehydrogenase (Quinone)</fullName>
    </submittedName>
</protein>
<dbReference type="InterPro" id="IPR051545">
    <property type="entry name" value="NAD(P)H_dehydrogenase_qn"/>
</dbReference>
<keyword evidence="5" id="KW-1185">Reference proteome</keyword>
<evidence type="ECO:0000256" key="1">
    <source>
        <dbReference type="ARBA" id="ARBA00006252"/>
    </source>
</evidence>
<organism evidence="4 5">
    <name type="scientific">Terribacillus halophilus</name>
    <dbReference type="NCBI Taxonomy" id="361279"/>
    <lineage>
        <taxon>Bacteria</taxon>
        <taxon>Bacillati</taxon>
        <taxon>Bacillota</taxon>
        <taxon>Bacilli</taxon>
        <taxon>Bacillales</taxon>
        <taxon>Bacillaceae</taxon>
        <taxon>Terribacillus</taxon>
    </lineage>
</organism>
<dbReference type="PANTHER" id="PTHR10204:SF34">
    <property type="entry name" value="NAD(P)H DEHYDROGENASE [QUINONE] 1 ISOFORM 1"/>
    <property type="match status" value="1"/>
</dbReference>
<evidence type="ECO:0000259" key="3">
    <source>
        <dbReference type="Pfam" id="PF02525"/>
    </source>
</evidence>
<dbReference type="OrthoDB" id="9798454at2"/>
<dbReference type="EMBL" id="FMZB01000009">
    <property type="protein sequence ID" value="SDD32560.1"/>
    <property type="molecule type" value="Genomic_DNA"/>
</dbReference>